<evidence type="ECO:0000313" key="3">
    <source>
        <dbReference type="Proteomes" id="UP000181956"/>
    </source>
</evidence>
<protein>
    <submittedName>
        <fullName evidence="2">Uncharacterized protein</fullName>
    </submittedName>
</protein>
<accession>A0A1H1XCW7</accession>
<gene>
    <name evidence="2" type="ORF">SAMN04489834_2761</name>
</gene>
<proteinExistence type="predicted"/>
<keyword evidence="3" id="KW-1185">Reference proteome</keyword>
<evidence type="ECO:0000256" key="1">
    <source>
        <dbReference type="SAM" id="MobiDB-lite"/>
    </source>
</evidence>
<dbReference type="EMBL" id="LT629742">
    <property type="protein sequence ID" value="SDT07168.1"/>
    <property type="molecule type" value="Genomic_DNA"/>
</dbReference>
<organism evidence="2 3">
    <name type="scientific">Microterricola viridarii</name>
    <dbReference type="NCBI Taxonomy" id="412690"/>
    <lineage>
        <taxon>Bacteria</taxon>
        <taxon>Bacillati</taxon>
        <taxon>Actinomycetota</taxon>
        <taxon>Actinomycetes</taxon>
        <taxon>Micrococcales</taxon>
        <taxon>Microbacteriaceae</taxon>
        <taxon>Microterricola</taxon>
    </lineage>
</organism>
<feature type="region of interest" description="Disordered" evidence="1">
    <location>
        <begin position="605"/>
        <end position="633"/>
    </location>
</feature>
<dbReference type="AlphaFoldDB" id="A0A1H1XCW7"/>
<evidence type="ECO:0000313" key="2">
    <source>
        <dbReference type="EMBL" id="SDT07168.1"/>
    </source>
</evidence>
<reference evidence="3" key="1">
    <citation type="submission" date="2016-10" db="EMBL/GenBank/DDBJ databases">
        <authorList>
            <person name="Varghese N."/>
            <person name="Submissions S."/>
        </authorList>
    </citation>
    <scope>NUCLEOTIDE SEQUENCE [LARGE SCALE GENOMIC DNA]</scope>
    <source>
        <strain evidence="3">DSM 21772</strain>
    </source>
</reference>
<sequence>MPIGPTAWEHHVKTLTSSLRSLERLLIGPEVASFEEVRHWTRQLLDTRLRVASSLLALQPFLPFDVEKANNLLDLINPICVDAAEAVDSAKRYVGPSDSVRAAAERWDSSYAGEGGGEIWRTAFKVPSDPVDQRGDFRPEWVLQHYAYRNTELLDLVIPHLQSLGVPFVTDPLAAVSIVGWVIGSEDPVLAYISMRSAVDYSLRSDPHLYRRIATELESKEPALRRSRDSARRALAISTSSDESAETRAAALAEAYKRILEGPFRQNSWAVFCLIDGELTSPPTLFELRQRLGSKGGLLREIAEEVVIPDLRNGEAHETWRWDGFAEEFVTERGRISLVKVSAAVAIADSFARGCEAGFAAVRSLDIQNDVLRLPDPSEAGRMASWRRAQAFFGTNRLHLVDARLNARDASIRLESLATTDINPCFQALILSRRLIPEISTFSVSTSRELRPVITVSAEALDATMPIWELAVSSIDQMPLSTFLPANFDARRRIEPASVAARSAAWIAVDDSVDAVDGSPAIWGPSTVTLIDARLQIVEMAIDQTMQHVEMPNSRLASVSSSVRALRAWLAQPPEPNRKSLESHSALQLLRHQWAHWGPVPRHPLVVDDQRPLAPQRQPGLRARPETGRYSTI</sequence>
<dbReference type="Proteomes" id="UP000181956">
    <property type="component" value="Chromosome I"/>
</dbReference>
<name>A0A1H1XCW7_9MICO</name>